<dbReference type="Pfam" id="PF13599">
    <property type="entry name" value="Pentapeptide_4"/>
    <property type="match status" value="1"/>
</dbReference>
<evidence type="ECO:0000313" key="1">
    <source>
        <dbReference type="EMBL" id="GGW49822.1"/>
    </source>
</evidence>
<dbReference type="Gene3D" id="2.160.20.80">
    <property type="entry name" value="E3 ubiquitin-protein ligase SopA"/>
    <property type="match status" value="1"/>
</dbReference>
<dbReference type="SUPFAM" id="SSF141571">
    <property type="entry name" value="Pentapeptide repeat-like"/>
    <property type="match status" value="1"/>
</dbReference>
<dbReference type="InterPro" id="IPR001646">
    <property type="entry name" value="5peptide_repeat"/>
</dbReference>
<dbReference type="InterPro" id="IPR052949">
    <property type="entry name" value="PA_immunity-related"/>
</dbReference>
<dbReference type="PANTHER" id="PTHR42999:SF1">
    <property type="entry name" value="PENTAPEPTIDE REPEAT-CONTAINING PROTEIN"/>
    <property type="match status" value="1"/>
</dbReference>
<reference evidence="1" key="2">
    <citation type="submission" date="2020-09" db="EMBL/GenBank/DDBJ databases">
        <authorList>
            <person name="Sun Q."/>
            <person name="Kim S."/>
        </authorList>
    </citation>
    <scope>NUCLEOTIDE SEQUENCE</scope>
    <source>
        <strain evidence="1">KCTC 12113</strain>
    </source>
</reference>
<name>A0A918MR08_9FLAO</name>
<accession>A0A918MR08</accession>
<reference evidence="1" key="1">
    <citation type="journal article" date="2014" name="Int. J. Syst. Evol. Microbiol.">
        <title>Complete genome sequence of Corynebacterium casei LMG S-19264T (=DSM 44701T), isolated from a smear-ripened cheese.</title>
        <authorList>
            <consortium name="US DOE Joint Genome Institute (JGI-PGF)"/>
            <person name="Walter F."/>
            <person name="Albersmeier A."/>
            <person name="Kalinowski J."/>
            <person name="Ruckert C."/>
        </authorList>
    </citation>
    <scope>NUCLEOTIDE SEQUENCE</scope>
    <source>
        <strain evidence="1">KCTC 12113</strain>
    </source>
</reference>
<sequence>MNHPFIIDETYKGKDYTLNKLAKGEYENCVFDSCYFSEADLTNISFMECTFLDCDLSNVNLTNTAIKECNFEKCKMLGVRFDHCNPFLLSFKFTGCTLNLSSFYNLTLKNIVFEDCSLHQADFTESNLSNAKFDNCDLRGAIFESAILLKTDFRTAINFSIDPENNKLKKAKFSKEGALGLLLKYDIDID</sequence>
<protein>
    <recommendedName>
        <fullName evidence="3">Pentapeptide repeat-containing protein</fullName>
    </recommendedName>
</protein>
<organism evidence="1 2">
    <name type="scientific">Arenibacter certesii</name>
    <dbReference type="NCBI Taxonomy" id="228955"/>
    <lineage>
        <taxon>Bacteria</taxon>
        <taxon>Pseudomonadati</taxon>
        <taxon>Bacteroidota</taxon>
        <taxon>Flavobacteriia</taxon>
        <taxon>Flavobacteriales</taxon>
        <taxon>Flavobacteriaceae</taxon>
        <taxon>Arenibacter</taxon>
    </lineage>
</organism>
<comment type="caution">
    <text evidence="1">The sequence shown here is derived from an EMBL/GenBank/DDBJ whole genome shotgun (WGS) entry which is preliminary data.</text>
</comment>
<proteinExistence type="predicted"/>
<dbReference type="RefSeq" id="WP_026814726.1">
    <property type="nucleotide sequence ID" value="NZ_BMWP01000041.1"/>
</dbReference>
<dbReference type="Pfam" id="PF00805">
    <property type="entry name" value="Pentapeptide"/>
    <property type="match status" value="1"/>
</dbReference>
<dbReference type="Proteomes" id="UP000634668">
    <property type="component" value="Unassembled WGS sequence"/>
</dbReference>
<keyword evidence="2" id="KW-1185">Reference proteome</keyword>
<dbReference type="EMBL" id="BMWP01000041">
    <property type="protein sequence ID" value="GGW49822.1"/>
    <property type="molecule type" value="Genomic_DNA"/>
</dbReference>
<evidence type="ECO:0000313" key="2">
    <source>
        <dbReference type="Proteomes" id="UP000634668"/>
    </source>
</evidence>
<dbReference type="PANTHER" id="PTHR42999">
    <property type="entry name" value="ANTIBIOTIC RESISTANCE PROTEIN MCBG"/>
    <property type="match status" value="1"/>
</dbReference>
<gene>
    <name evidence="1" type="ORF">GCM10007383_37170</name>
</gene>
<dbReference type="AlphaFoldDB" id="A0A918MR08"/>
<evidence type="ECO:0008006" key="3">
    <source>
        <dbReference type="Google" id="ProtNLM"/>
    </source>
</evidence>